<accession>A0ABS1Q8I8</accession>
<evidence type="ECO:0000256" key="1">
    <source>
        <dbReference type="SAM" id="MobiDB-lite"/>
    </source>
</evidence>
<protein>
    <submittedName>
        <fullName evidence="2">Uncharacterized protein</fullName>
    </submittedName>
</protein>
<evidence type="ECO:0000313" key="3">
    <source>
        <dbReference type="Proteomes" id="UP000621510"/>
    </source>
</evidence>
<dbReference type="EMBL" id="JAERRG010000055">
    <property type="protein sequence ID" value="MBL1120595.1"/>
    <property type="molecule type" value="Genomic_DNA"/>
</dbReference>
<dbReference type="Proteomes" id="UP000621510">
    <property type="component" value="Unassembled WGS sequence"/>
</dbReference>
<comment type="caution">
    <text evidence="2">The sequence shown here is derived from an EMBL/GenBank/DDBJ whole genome shotgun (WGS) entry which is preliminary data.</text>
</comment>
<dbReference type="Pfam" id="PF19746">
    <property type="entry name" value="DUF6233"/>
    <property type="match status" value="1"/>
</dbReference>
<organism evidence="2 3">
    <name type="scientific">Streptomyces endocoffeicus</name>
    <dbReference type="NCBI Taxonomy" id="2898945"/>
    <lineage>
        <taxon>Bacteria</taxon>
        <taxon>Bacillati</taxon>
        <taxon>Actinomycetota</taxon>
        <taxon>Actinomycetes</taxon>
        <taxon>Kitasatosporales</taxon>
        <taxon>Streptomycetaceae</taxon>
        <taxon>Streptomyces</taxon>
    </lineage>
</organism>
<reference evidence="2 3" key="1">
    <citation type="submission" date="2021-01" db="EMBL/GenBank/DDBJ databases">
        <title>WGS of actinomycetes isolated from Thailand.</title>
        <authorList>
            <person name="Thawai C."/>
        </authorList>
    </citation>
    <scope>NUCLEOTIDE SEQUENCE [LARGE SCALE GENOMIC DNA]</scope>
    <source>
        <strain evidence="2 3">CA3R110</strain>
    </source>
</reference>
<proteinExistence type="predicted"/>
<name>A0ABS1Q8I8_9ACTN</name>
<evidence type="ECO:0000313" key="2">
    <source>
        <dbReference type="EMBL" id="MBL1120595.1"/>
    </source>
</evidence>
<dbReference type="RefSeq" id="WP_201858352.1">
    <property type="nucleotide sequence ID" value="NZ_JAERRG010000055.1"/>
</dbReference>
<keyword evidence="3" id="KW-1185">Reference proteome</keyword>
<gene>
    <name evidence="2" type="ORF">JK364_51175</name>
</gene>
<feature type="region of interest" description="Disordered" evidence="1">
    <location>
        <begin position="91"/>
        <end position="112"/>
    </location>
</feature>
<sequence>MDAFSPDTPDPDTPGPPAWVELADGQSVTAQVTARLDRRRSGSGWWYELRLPMWAEVRLPDRVTVEPDAIMMCVPARLVTSIEGTDYSAVPTRWERPPARPPRSSPAAPTGQWSVQHLPAPADGPGRQVIHHESCWLPTGDAALTLSQALRELTRPGSEPCTACDARYLPPS</sequence>
<dbReference type="InterPro" id="IPR046200">
    <property type="entry name" value="DUF6233"/>
</dbReference>
<feature type="region of interest" description="Disordered" evidence="1">
    <location>
        <begin position="1"/>
        <end position="20"/>
    </location>
</feature>